<dbReference type="SUPFAM" id="SSF48371">
    <property type="entry name" value="ARM repeat"/>
    <property type="match status" value="1"/>
</dbReference>
<dbReference type="OrthoDB" id="423283at2759"/>
<evidence type="ECO:0000256" key="1">
    <source>
        <dbReference type="ARBA" id="ARBA00004304"/>
    </source>
</evidence>
<dbReference type="EMBL" id="JABEBT010000006">
    <property type="protein sequence ID" value="KAF7639339.1"/>
    <property type="molecule type" value="Genomic_DNA"/>
</dbReference>
<comment type="similarity">
    <text evidence="2">Belongs to the TIM21 family.</text>
</comment>
<accession>A0A8T0A219</accession>
<feature type="domain" description="UBA" evidence="10">
    <location>
        <begin position="1211"/>
        <end position="1250"/>
    </location>
</feature>
<evidence type="ECO:0000259" key="10">
    <source>
        <dbReference type="PROSITE" id="PS50030"/>
    </source>
</evidence>
<dbReference type="SUPFAM" id="SSF46934">
    <property type="entry name" value="UBA-like"/>
    <property type="match status" value="1"/>
</dbReference>
<keyword evidence="7 9" id="KW-0472">Membrane</keyword>
<evidence type="ECO:0000256" key="8">
    <source>
        <dbReference type="ARBA" id="ARBA00031620"/>
    </source>
</evidence>
<sequence length="1631" mass="183964">MKIPSEKLKPFTTEIAPECSKLISSLKNTGDVAAFAKGLDNITEWCSVFGKTELGRWIDILNDCDAVLEAASALVILLPSEIYNDEDETMSVDKNDSQEAQLISVLRFTSLLFENTFGRSIYNSVDRLIKLLDSRKIWVVVATLRLIMVISKCSRFITQHLHGDVRLELYNKLMAILEVWAGALRLTPFAEFCSNDFSYVHGFSIQLPEMDEFIVDTNKPISVSSTDLKKYISDSTADIQSSDKQFAFTKLRFLYIYSRCLMTDESRLNGLSNEQYIEQCCSVLHFEAPSKFQSLADTVKTEALKTLASIVFLEKTKKIQFIVDTLGLKTYHGFCPSLLRNCIDRLKAGKLEANGEFSVSFVTSLFSLVYHIAGFEYGSDALNRSSLVPVLLGVVKTYSLPEQHISYVTRSVRIIDILTGIDVTQFNSNDGTDTIIKRFSYEVEQCRLHISEQSKSGTTLLCSQQRSALMKSLLNFIKRAVIDANLAVQMRRIMESDLPQSLIFIIQHAQYFGSSLLHCTVTLITNFIYQEPAQLTMLQNIGLTDAIMNLIFDEKFPISRDLVCALTNVCSALCLNERGHNEFKLYNNQKPLEKIFDIIFSNKFLLSMRKRRTEIRGYFFFMEVETAHMLGTSFDELIRHHPVLRKDVINTISNILDELLKYSISEDKCISWSMGKSVIEDSSVETVLLGDYMAIMGVMIETILSNRNVQDNIQTLNEFNIPIRLVKLLSEVKKPNPVLLNSSFLPNLANILCCILRQTYKVDEAFSYLIERCSHELSEYSTTEKECQQEKLYQLTRLSVMVNTLNILMKSVIHAQGSNDGIRPLLLHHFAVDEPARNFVDTLFNTYKYMSCKLLSSDKLLNATKQTTSQILEDATKVRELLRIDDDQGLYDQRMEVDSQTTTVPSSSIFRTEPIQPFPPSLMSTQHPVSFTINIGRVPSSIRTSRSSAHSSDLFTLFESAPRNSNSVESSSNTVGTMSEIMPSSFSTLTERSVNNIVYRCHRLVGDLIACIGKIFCNSNVIKIRQRLTLSLQLSQETIKKDFRTMSALLLPDFYLSGCYKTFFSLVTDHFLLNVKKDEFVSTIHSWLNIVQKFSSSTLTIQKNGTQPQQQRIVVEGFDLKNFLATAQKDTFSAICSMIEELMKHCETFSDLGPSTSTEDKKDVNTNEEQASFKLLEKLLEFMKGLLQDMMKLLELTEGKLDAPAEIPVGEIDPNKIQQLVEMGFSQSDAVDALLVTSSVPEAAEHLVSMLERSTGVAANAGANNAQNASLSAALTAAAESVANATVEATMAAQPEGSSAPDSSAQRRESITLMEQDNPFSAFKPLNRDDLQERVEFICKNIVTHCLRLLNKNRSVVVGLAELITIFAEDHLARSWVDDEFIGLLIKELNTELDKINNVEQDGKHFSSLLHLFCLSLFMILLGRINMQIIWRISANSLSTRRCLSQSKAQTFRFYSSTADKIGAKTSSATKEISEPVRSYLEEILEENDDKPRTTGQKVFECLVKRAAATSFYVGVGLASLTVLGGLFTKWIYRDAFKQVKKDDRCFELFGERIKAHGETSGRGRRRHIANQYFEKDGQQRLRIMFHIKGDKTNGKVHAEVANTNGSWDYRFLIVESDQIPPVSIVLIDNR</sequence>
<dbReference type="InterPro" id="IPR010314">
    <property type="entry name" value="E3_Ub_ligase_DUF913"/>
</dbReference>
<dbReference type="PANTHER" id="PTHR13032">
    <property type="entry name" value="MITOCHONDRIAL IMPORT INNER MEMBRANE TRANSLOCASE SUBUNIT TIM21"/>
    <property type="match status" value="1"/>
</dbReference>
<gene>
    <name evidence="11" type="ORF">Mgra_00001303</name>
</gene>
<dbReference type="Pfam" id="PF06012">
    <property type="entry name" value="DUF908"/>
    <property type="match status" value="1"/>
</dbReference>
<dbReference type="InterPro" id="IPR010309">
    <property type="entry name" value="E3_Ub_ligase_DUF908"/>
</dbReference>
<comment type="subcellular location">
    <subcellularLocation>
        <location evidence="1">Mitochondrion membrane</location>
        <topology evidence="1">Single-pass membrane protein</topology>
    </subcellularLocation>
</comment>
<dbReference type="Pfam" id="PF00627">
    <property type="entry name" value="UBA"/>
    <property type="match status" value="1"/>
</dbReference>
<reference evidence="11" key="1">
    <citation type="journal article" date="2020" name="Ecol. Evol.">
        <title>Genome structure and content of the rice root-knot nematode (Meloidogyne graminicola).</title>
        <authorList>
            <person name="Phan N.T."/>
            <person name="Danchin E.G.J."/>
            <person name="Klopp C."/>
            <person name="Perfus-Barbeoch L."/>
            <person name="Kozlowski D.K."/>
            <person name="Koutsovoulos G.D."/>
            <person name="Lopez-Roques C."/>
            <person name="Bouchez O."/>
            <person name="Zahm M."/>
            <person name="Besnard G."/>
            <person name="Bellafiore S."/>
        </authorList>
    </citation>
    <scope>NUCLEOTIDE SEQUENCE</scope>
    <source>
        <strain evidence="11">VN-18</strain>
    </source>
</reference>
<dbReference type="InterPro" id="IPR013261">
    <property type="entry name" value="Tim21"/>
</dbReference>
<dbReference type="Gene3D" id="3.10.450.320">
    <property type="entry name" value="Mitochondrial import inner membrane translocase subunit Tim21"/>
    <property type="match status" value="1"/>
</dbReference>
<dbReference type="InterPro" id="IPR038552">
    <property type="entry name" value="Tim21_IMS_sf"/>
</dbReference>
<name>A0A8T0A219_9BILA</name>
<evidence type="ECO:0000256" key="6">
    <source>
        <dbReference type="ARBA" id="ARBA00023128"/>
    </source>
</evidence>
<dbReference type="InterPro" id="IPR016024">
    <property type="entry name" value="ARM-type_fold"/>
</dbReference>
<evidence type="ECO:0000256" key="3">
    <source>
        <dbReference type="ARBA" id="ARBA00022692"/>
    </source>
</evidence>
<dbReference type="InterPro" id="IPR015940">
    <property type="entry name" value="UBA"/>
</dbReference>
<dbReference type="InterPro" id="IPR009060">
    <property type="entry name" value="UBA-like_sf"/>
</dbReference>
<comment type="caution">
    <text evidence="11">The sequence shown here is derived from an EMBL/GenBank/DDBJ whole genome shotgun (WGS) entry which is preliminary data.</text>
</comment>
<evidence type="ECO:0000256" key="4">
    <source>
        <dbReference type="ARBA" id="ARBA00022946"/>
    </source>
</evidence>
<keyword evidence="6" id="KW-0496">Mitochondrion</keyword>
<evidence type="ECO:0000256" key="2">
    <source>
        <dbReference type="ARBA" id="ARBA00010867"/>
    </source>
</evidence>
<dbReference type="GO" id="GO:0030150">
    <property type="term" value="P:protein import into mitochondrial matrix"/>
    <property type="evidence" value="ECO:0007669"/>
    <property type="project" value="InterPro"/>
</dbReference>
<keyword evidence="12" id="KW-1185">Reference proteome</keyword>
<dbReference type="Pfam" id="PF06025">
    <property type="entry name" value="DUF913"/>
    <property type="match status" value="1"/>
</dbReference>
<dbReference type="Gene3D" id="1.10.8.10">
    <property type="entry name" value="DNA helicase RuvA subunit, C-terminal domain"/>
    <property type="match status" value="1"/>
</dbReference>
<feature type="transmembrane region" description="Helical" evidence="9">
    <location>
        <begin position="1512"/>
        <end position="1533"/>
    </location>
</feature>
<dbReference type="GO" id="GO:0005744">
    <property type="term" value="C:TIM23 mitochondrial import inner membrane translocase complex"/>
    <property type="evidence" value="ECO:0007669"/>
    <property type="project" value="InterPro"/>
</dbReference>
<organism evidence="11 12">
    <name type="scientific">Meloidogyne graminicola</name>
    <dbReference type="NCBI Taxonomy" id="189291"/>
    <lineage>
        <taxon>Eukaryota</taxon>
        <taxon>Metazoa</taxon>
        <taxon>Ecdysozoa</taxon>
        <taxon>Nematoda</taxon>
        <taxon>Chromadorea</taxon>
        <taxon>Rhabditida</taxon>
        <taxon>Tylenchina</taxon>
        <taxon>Tylenchomorpha</taxon>
        <taxon>Tylenchoidea</taxon>
        <taxon>Meloidogynidae</taxon>
        <taxon>Meloidogyninae</taxon>
        <taxon>Meloidogyne</taxon>
    </lineage>
</organism>
<keyword evidence="5 9" id="KW-1133">Transmembrane helix</keyword>
<evidence type="ECO:0000313" key="11">
    <source>
        <dbReference type="EMBL" id="KAF7639339.1"/>
    </source>
</evidence>
<evidence type="ECO:0000256" key="5">
    <source>
        <dbReference type="ARBA" id="ARBA00022989"/>
    </source>
</evidence>
<dbReference type="Proteomes" id="UP000605970">
    <property type="component" value="Unassembled WGS sequence"/>
</dbReference>
<evidence type="ECO:0000256" key="9">
    <source>
        <dbReference type="SAM" id="Phobius"/>
    </source>
</evidence>
<dbReference type="PROSITE" id="PS50030">
    <property type="entry name" value="UBA"/>
    <property type="match status" value="1"/>
</dbReference>
<proteinExistence type="inferred from homology"/>
<protein>
    <recommendedName>
        <fullName evidence="8">TIM21-like protein, mitochondrial</fullName>
    </recommendedName>
</protein>
<keyword evidence="3 9" id="KW-0812">Transmembrane</keyword>
<evidence type="ECO:0000313" key="12">
    <source>
        <dbReference type="Proteomes" id="UP000605970"/>
    </source>
</evidence>
<evidence type="ECO:0000256" key="7">
    <source>
        <dbReference type="ARBA" id="ARBA00023136"/>
    </source>
</evidence>
<dbReference type="Pfam" id="PF08294">
    <property type="entry name" value="TIM21"/>
    <property type="match status" value="1"/>
</dbReference>
<keyword evidence="4" id="KW-0809">Transit peptide</keyword>
<dbReference type="PANTHER" id="PTHR13032:SF6">
    <property type="entry name" value="MITOCHONDRIAL IMPORT INNER MEMBRANE TRANSLOCASE SUBUNIT TIM21"/>
    <property type="match status" value="1"/>
</dbReference>